<dbReference type="CDD" id="cd04301">
    <property type="entry name" value="NAT_SF"/>
    <property type="match status" value="1"/>
</dbReference>
<dbReference type="GO" id="GO:0016747">
    <property type="term" value="F:acyltransferase activity, transferring groups other than amino-acyl groups"/>
    <property type="evidence" value="ECO:0007669"/>
    <property type="project" value="InterPro"/>
</dbReference>
<dbReference type="GeneID" id="31364938"/>
<dbReference type="Proteomes" id="UP000001396">
    <property type="component" value="Unassembled WGS sequence"/>
</dbReference>
<evidence type="ECO:0000313" key="5">
    <source>
        <dbReference type="Proteomes" id="UP000001396"/>
    </source>
</evidence>
<dbReference type="InterPro" id="IPR000182">
    <property type="entry name" value="GNAT_dom"/>
</dbReference>
<reference evidence="4 5" key="1">
    <citation type="journal article" date="2011" name="Genome Res.">
        <title>Phylogeny-wide analysis of social amoeba genomes highlights ancient origins for complex intercellular communication.</title>
        <authorList>
            <person name="Heidel A.J."/>
            <person name="Lawal H.M."/>
            <person name="Felder M."/>
            <person name="Schilde C."/>
            <person name="Helps N.R."/>
            <person name="Tunggal B."/>
            <person name="Rivero F."/>
            <person name="John U."/>
            <person name="Schleicher M."/>
            <person name="Eichinger L."/>
            <person name="Platzer M."/>
            <person name="Noegel A.A."/>
            <person name="Schaap P."/>
            <person name="Gloeckner G."/>
        </authorList>
    </citation>
    <scope>NUCLEOTIDE SEQUENCE [LARGE SCALE GENOMIC DNA]</scope>
    <source>
        <strain evidence="5">ATCC 26659 / Pp 5 / PN500</strain>
    </source>
</reference>
<dbReference type="InterPro" id="IPR016181">
    <property type="entry name" value="Acyl_CoA_acyltransferase"/>
</dbReference>
<feature type="domain" description="N-acetyltransferase" evidence="3">
    <location>
        <begin position="30"/>
        <end position="170"/>
    </location>
</feature>
<keyword evidence="1" id="KW-0808">Transferase</keyword>
<dbReference type="SUPFAM" id="SSF55729">
    <property type="entry name" value="Acyl-CoA N-acyltransferases (Nat)"/>
    <property type="match status" value="1"/>
</dbReference>
<dbReference type="AlphaFoldDB" id="D3BPJ4"/>
<dbReference type="PROSITE" id="PS51186">
    <property type="entry name" value="GNAT"/>
    <property type="match status" value="1"/>
</dbReference>
<name>D3BPJ4_HETP5</name>
<proteinExistence type="predicted"/>
<dbReference type="OMA" id="WCDARES"/>
<evidence type="ECO:0000256" key="2">
    <source>
        <dbReference type="ARBA" id="ARBA00023315"/>
    </source>
</evidence>
<evidence type="ECO:0000259" key="3">
    <source>
        <dbReference type="PROSITE" id="PS51186"/>
    </source>
</evidence>
<dbReference type="InterPro" id="IPR050680">
    <property type="entry name" value="YpeA/RimI_acetyltransf"/>
</dbReference>
<dbReference type="Pfam" id="PF13673">
    <property type="entry name" value="Acetyltransf_10"/>
    <property type="match status" value="1"/>
</dbReference>
<evidence type="ECO:0000313" key="4">
    <source>
        <dbReference type="EMBL" id="EFA76712.1"/>
    </source>
</evidence>
<dbReference type="PANTHER" id="PTHR43420:SF42">
    <property type="entry name" value="N-ACETYLTRANSFERASE DOMAIN-CONTAINING PROTEIN"/>
    <property type="match status" value="1"/>
</dbReference>
<dbReference type="RefSeq" id="XP_020428844.1">
    <property type="nucleotide sequence ID" value="XM_020580257.1"/>
</dbReference>
<accession>D3BPJ4</accession>
<evidence type="ECO:0000256" key="1">
    <source>
        <dbReference type="ARBA" id="ARBA00022679"/>
    </source>
</evidence>
<gene>
    <name evidence="4" type="ORF">PPL_09463</name>
</gene>
<organism evidence="4 5">
    <name type="scientific">Heterostelium pallidum (strain ATCC 26659 / Pp 5 / PN500)</name>
    <name type="common">Cellular slime mold</name>
    <name type="synonym">Polysphondylium pallidum</name>
    <dbReference type="NCBI Taxonomy" id="670386"/>
    <lineage>
        <taxon>Eukaryota</taxon>
        <taxon>Amoebozoa</taxon>
        <taxon>Evosea</taxon>
        <taxon>Eumycetozoa</taxon>
        <taxon>Dictyostelia</taxon>
        <taxon>Acytosteliales</taxon>
        <taxon>Acytosteliaceae</taxon>
        <taxon>Heterostelium</taxon>
    </lineage>
</organism>
<dbReference type="InParanoid" id="D3BPJ4"/>
<dbReference type="EMBL" id="ADBJ01000044">
    <property type="protein sequence ID" value="EFA76712.1"/>
    <property type="molecule type" value="Genomic_DNA"/>
</dbReference>
<keyword evidence="2" id="KW-0012">Acyltransferase</keyword>
<dbReference type="Gene3D" id="3.40.630.30">
    <property type="match status" value="1"/>
</dbReference>
<protein>
    <recommendedName>
        <fullName evidence="3">N-acetyltransferase domain-containing protein</fullName>
    </recommendedName>
</protein>
<dbReference type="PANTHER" id="PTHR43420">
    <property type="entry name" value="ACETYLTRANSFERASE"/>
    <property type="match status" value="1"/>
</dbReference>
<sequence length="170" mass="19670">MISTTSFEQEKVVESTIDQLSTTSSSNEEIVIERINEDQAWNIRHIVMYPEMPFDFIKMDTDPDSIHFGLHLKSGDNKILISVISLVLTNLKDGDVQFRKFATLEQYQRKGYGSKLMFFTVEQAKQMGCKRLWCNARSAKSPFYNNFGFKTTGSSWNKNGYDYIIMESFL</sequence>
<dbReference type="UniPathway" id="UPA00113">
    <property type="reaction ID" value="UER00529"/>
</dbReference>
<dbReference type="GO" id="GO:0006048">
    <property type="term" value="P:UDP-N-acetylglucosamine biosynthetic process"/>
    <property type="evidence" value="ECO:0007669"/>
    <property type="project" value="UniProtKB-UniPathway"/>
</dbReference>
<comment type="caution">
    <text evidence="4">The sequence shown here is derived from an EMBL/GenBank/DDBJ whole genome shotgun (WGS) entry which is preliminary data.</text>
</comment>
<keyword evidence="5" id="KW-1185">Reference proteome</keyword>